<dbReference type="EMBL" id="CP075546">
    <property type="protein sequence ID" value="QVV89130.1"/>
    <property type="molecule type" value="Genomic_DNA"/>
</dbReference>
<evidence type="ECO:0000313" key="4">
    <source>
        <dbReference type="Proteomes" id="UP000680656"/>
    </source>
</evidence>
<organism evidence="3 4">
    <name type="scientific">Methanospirillum purgamenti</name>
    <dbReference type="NCBI Taxonomy" id="2834276"/>
    <lineage>
        <taxon>Archaea</taxon>
        <taxon>Methanobacteriati</taxon>
        <taxon>Methanobacteriota</taxon>
        <taxon>Stenosarchaea group</taxon>
        <taxon>Methanomicrobia</taxon>
        <taxon>Methanomicrobiales</taxon>
        <taxon>Methanospirillaceae</taxon>
        <taxon>Methanospirillum</taxon>
    </lineage>
</organism>
<dbReference type="GO" id="GO:0016878">
    <property type="term" value="F:acid-thiol ligase activity"/>
    <property type="evidence" value="ECO:0007669"/>
    <property type="project" value="UniProtKB-ARBA"/>
</dbReference>
<dbReference type="InterPro" id="IPR045851">
    <property type="entry name" value="AMP-bd_C_sf"/>
</dbReference>
<gene>
    <name evidence="3" type="ORF">KHC33_00930</name>
</gene>
<dbReference type="InterPro" id="IPR042099">
    <property type="entry name" value="ANL_N_sf"/>
</dbReference>
<evidence type="ECO:0000259" key="1">
    <source>
        <dbReference type="Pfam" id="PF00501"/>
    </source>
</evidence>
<dbReference type="Gene3D" id="3.40.50.12780">
    <property type="entry name" value="N-terminal domain of ligase-like"/>
    <property type="match status" value="1"/>
</dbReference>
<dbReference type="KEGG" id="mrtj:KHC33_00930"/>
<feature type="domain" description="AMP-dependent synthetase/ligase" evidence="1">
    <location>
        <begin position="16"/>
        <end position="347"/>
    </location>
</feature>
<reference evidence="3 4" key="1">
    <citation type="submission" date="2021-05" db="EMBL/GenBank/DDBJ databases">
        <title>A novel Methanospirillum isolate from a pyrite-forming mixed culture.</title>
        <authorList>
            <person name="Bunk B."/>
            <person name="Sproer C."/>
            <person name="Spring S."/>
            <person name="Pester M."/>
        </authorList>
    </citation>
    <scope>NUCLEOTIDE SEQUENCE [LARGE SCALE GENOMIC DNA]</scope>
    <source>
        <strain evidence="3 4">J.3.6.1-F.2.7.3</strain>
    </source>
</reference>
<keyword evidence="4" id="KW-1185">Reference proteome</keyword>
<dbReference type="InterPro" id="IPR025110">
    <property type="entry name" value="AMP-bd_C"/>
</dbReference>
<dbReference type="PANTHER" id="PTHR43767">
    <property type="entry name" value="LONG-CHAIN-FATTY-ACID--COA LIGASE"/>
    <property type="match status" value="1"/>
</dbReference>
<dbReference type="Pfam" id="PF13193">
    <property type="entry name" value="AMP-binding_C"/>
    <property type="match status" value="1"/>
</dbReference>
<accession>A0A8E7EK49</accession>
<dbReference type="RefSeq" id="WP_214419931.1">
    <property type="nucleotide sequence ID" value="NZ_CP075546.1"/>
</dbReference>
<dbReference type="SUPFAM" id="SSF56801">
    <property type="entry name" value="Acetyl-CoA synthetase-like"/>
    <property type="match status" value="1"/>
</dbReference>
<sequence>MNFIDYLFEHSKNSENVLVFFKDASFTYKNIWNGIIGVSEWLKKKNGSNNKIGIVADNSPFFIQSYAGIIHSGNTAVVIDTKSFPNDIAQIIFRCSIKTVFADEKFGSLVSGVEVISSLPEPVSDSYILVSSSLPLDECAVIIFTSGSMGVKKGVMLTHTNLISNTNSIIQYLNLSLNDRMMVVLPFFYCYGASLLHTHIRVGGSLVLDKSPFLGGALKGINKYHCTGFAGVPSTYLILTSKTPFLEMEFPTLCYFTQAGGHLAGSVVHQIARTFPDKRFFVMYGATEATARLSYLPPELIFEKPDSIGKGIPGVTLEVRDEDGKRVRSGEVGEIIASGENIMKGYLDEPEETRKVIRDGWYYTGDLATVDDDGFIYIVGRKGTFIKSAGFRVSPQEVEDVILQLEGVDACVVFGVPHPMLGEAIIACIMSDIEEEVITSSVKKHCFRYLPSHKQPTGMFILKNLPLNSSGKPDRDAIKKLYTFHDR</sequence>
<evidence type="ECO:0000259" key="2">
    <source>
        <dbReference type="Pfam" id="PF13193"/>
    </source>
</evidence>
<evidence type="ECO:0000313" key="3">
    <source>
        <dbReference type="EMBL" id="QVV89130.1"/>
    </source>
</evidence>
<protein>
    <submittedName>
        <fullName evidence="3">AMP-binding protein</fullName>
    </submittedName>
</protein>
<dbReference type="PANTHER" id="PTHR43767:SF1">
    <property type="entry name" value="NONRIBOSOMAL PEPTIDE SYNTHASE PES1 (EUROFUNG)-RELATED"/>
    <property type="match status" value="1"/>
</dbReference>
<proteinExistence type="predicted"/>
<dbReference type="Gene3D" id="3.30.300.30">
    <property type="match status" value="1"/>
</dbReference>
<dbReference type="InterPro" id="IPR050237">
    <property type="entry name" value="ATP-dep_AMP-bd_enzyme"/>
</dbReference>
<name>A0A8E7EK49_9EURY</name>
<dbReference type="InterPro" id="IPR000873">
    <property type="entry name" value="AMP-dep_synth/lig_dom"/>
</dbReference>
<dbReference type="AlphaFoldDB" id="A0A8E7EK49"/>
<dbReference type="Proteomes" id="UP000680656">
    <property type="component" value="Chromosome"/>
</dbReference>
<feature type="domain" description="AMP-binding enzyme C-terminal" evidence="2">
    <location>
        <begin position="397"/>
        <end position="472"/>
    </location>
</feature>
<dbReference type="GeneID" id="65095704"/>
<dbReference type="Pfam" id="PF00501">
    <property type="entry name" value="AMP-binding"/>
    <property type="match status" value="1"/>
</dbReference>